<organism evidence="14 15">
    <name type="scientific">Geranomyces variabilis</name>
    <dbReference type="NCBI Taxonomy" id="109894"/>
    <lineage>
        <taxon>Eukaryota</taxon>
        <taxon>Fungi</taxon>
        <taxon>Fungi incertae sedis</taxon>
        <taxon>Chytridiomycota</taxon>
        <taxon>Chytridiomycota incertae sedis</taxon>
        <taxon>Chytridiomycetes</taxon>
        <taxon>Spizellomycetales</taxon>
        <taxon>Powellomycetaceae</taxon>
        <taxon>Geranomyces</taxon>
    </lineage>
</organism>
<dbReference type="Pfam" id="PF16457">
    <property type="entry name" value="PH_12"/>
    <property type="match status" value="1"/>
</dbReference>
<dbReference type="Pfam" id="PF13499">
    <property type="entry name" value="EF-hand_7"/>
    <property type="match status" value="1"/>
</dbReference>
<proteinExistence type="predicted"/>
<dbReference type="Gene3D" id="2.60.40.150">
    <property type="entry name" value="C2 domain"/>
    <property type="match status" value="1"/>
</dbReference>
<dbReference type="SUPFAM" id="SSF50729">
    <property type="entry name" value="PH domain-like"/>
    <property type="match status" value="1"/>
</dbReference>
<dbReference type="PROSITE" id="PS50004">
    <property type="entry name" value="C2"/>
    <property type="match status" value="1"/>
</dbReference>
<evidence type="ECO:0000256" key="9">
    <source>
        <dbReference type="RuleBase" id="RU361133"/>
    </source>
</evidence>
<dbReference type="GO" id="GO:0048015">
    <property type="term" value="P:phosphatidylinositol-mediated signaling"/>
    <property type="evidence" value="ECO:0007669"/>
    <property type="project" value="TreeGrafter"/>
</dbReference>
<evidence type="ECO:0000256" key="6">
    <source>
        <dbReference type="ARBA" id="ARBA00023098"/>
    </source>
</evidence>
<comment type="cofactor">
    <cofactor evidence="1">
        <name>Ca(2+)</name>
        <dbReference type="ChEBI" id="CHEBI:29108"/>
    </cofactor>
</comment>
<dbReference type="EMBL" id="JADGJQ010000003">
    <property type="protein sequence ID" value="KAJ3184613.1"/>
    <property type="molecule type" value="Genomic_DNA"/>
</dbReference>
<evidence type="ECO:0000259" key="11">
    <source>
        <dbReference type="PROSITE" id="PS50004"/>
    </source>
</evidence>
<dbReference type="InterPro" id="IPR001849">
    <property type="entry name" value="PH_domain"/>
</dbReference>
<dbReference type="Pfam" id="PF00387">
    <property type="entry name" value="PI-PLC-Y"/>
    <property type="match status" value="1"/>
</dbReference>
<dbReference type="GO" id="GO:0016042">
    <property type="term" value="P:lipid catabolic process"/>
    <property type="evidence" value="ECO:0007669"/>
    <property type="project" value="UniProtKB-KW"/>
</dbReference>
<dbReference type="SMART" id="SM00148">
    <property type="entry name" value="PLCXc"/>
    <property type="match status" value="1"/>
</dbReference>
<feature type="domain" description="EF-hand" evidence="13">
    <location>
        <begin position="249"/>
        <end position="284"/>
    </location>
</feature>
<dbReference type="InterPro" id="IPR011992">
    <property type="entry name" value="EF-hand-dom_pair"/>
</dbReference>
<dbReference type="SUPFAM" id="SSF51695">
    <property type="entry name" value="PLC-like phosphodiesterases"/>
    <property type="match status" value="1"/>
</dbReference>
<keyword evidence="5 9" id="KW-0442">Lipid degradation</keyword>
<dbReference type="CDD" id="cd01248">
    <property type="entry name" value="PH_PLC_ELMO1"/>
    <property type="match status" value="1"/>
</dbReference>
<dbReference type="Pfam" id="PF00388">
    <property type="entry name" value="PI-PLC-X"/>
    <property type="match status" value="1"/>
</dbReference>
<dbReference type="InterPro" id="IPR002048">
    <property type="entry name" value="EF_hand_dom"/>
</dbReference>
<dbReference type="InterPro" id="IPR001192">
    <property type="entry name" value="PI-PLC_fam"/>
</dbReference>
<dbReference type="CDD" id="cd00275">
    <property type="entry name" value="C2_PLC_like"/>
    <property type="match status" value="1"/>
</dbReference>
<dbReference type="Gene3D" id="1.10.238.10">
    <property type="entry name" value="EF-hand"/>
    <property type="match status" value="2"/>
</dbReference>
<dbReference type="InterPro" id="IPR017946">
    <property type="entry name" value="PLC-like_Pdiesterase_TIM-brl"/>
</dbReference>
<feature type="domain" description="PI-PLC Y-box" evidence="12">
    <location>
        <begin position="642"/>
        <end position="758"/>
    </location>
</feature>
<dbReference type="PANTHER" id="PTHR10336">
    <property type="entry name" value="PHOSPHOINOSITIDE-SPECIFIC PHOSPHOLIPASE C FAMILY PROTEIN"/>
    <property type="match status" value="1"/>
</dbReference>
<dbReference type="PANTHER" id="PTHR10336:SF36">
    <property type="entry name" value="1-PHOSPHATIDYLINOSITOL 4,5-BISPHOSPHATE PHOSPHODIESTERASE BETA-4"/>
    <property type="match status" value="1"/>
</dbReference>
<dbReference type="InterPro" id="IPR018247">
    <property type="entry name" value="EF_Hand_1_Ca_BS"/>
</dbReference>
<feature type="region of interest" description="Disordered" evidence="10">
    <location>
        <begin position="591"/>
        <end position="616"/>
    </location>
</feature>
<dbReference type="PROSITE" id="PS50008">
    <property type="entry name" value="PIPLC_Y_DOMAIN"/>
    <property type="match status" value="1"/>
</dbReference>
<keyword evidence="3 9" id="KW-0378">Hydrolase</keyword>
<feature type="compositionally biased region" description="Polar residues" evidence="10">
    <location>
        <begin position="31"/>
        <end position="53"/>
    </location>
</feature>
<comment type="caution">
    <text evidence="14">The sequence shown here is derived from an EMBL/GenBank/DDBJ whole genome shotgun (WGS) entry which is preliminary data.</text>
</comment>
<dbReference type="InterPro" id="IPR035892">
    <property type="entry name" value="C2_domain_sf"/>
</dbReference>
<feature type="region of interest" description="Disordered" evidence="10">
    <location>
        <begin position="94"/>
        <end position="118"/>
    </location>
</feature>
<keyword evidence="4" id="KW-0106">Calcium</keyword>
<sequence>MSGDAAAQSLTNDLAQRESRSPPLLPARLNNGASLASGTSQGGLSSIDTSSEVQPPETLAVPTTASADSNLTLPAPMLGSNNITSPLSAGPISPYPVAGSSPASSGGIPPPPPINPKDLEEMLTTGTRMIKYPSKSKSKPAERLIRVDLSSLQIFWESKKKKADLRYVDLHTIKEIRLGQNTKGFELHGRKPEQNDRSFSVIYVQAGEYKMLNLVALTREDAARWVSGLHMLMGQADISGGDPARLSHNMSTWLRKQWNEADTSRDGRLDLDEVTDLMKKLNIRLSKSEVKSTFKSADIDKFGHLTFPAFERLYRLLRFRPEIGELFSSLSVTRSAPVITYDEFARFVLVTQKNDWTEDRCLEIYQKYAAPDGGSMSVDHFSAFLLSANNTIFKKAHTLVFQDMTRPLTDYFINTSHNTYLLKDQLKGESSVEGYIRALQRGCRCVELDCYDGANGSPVIYHGRTLVGKLPFRDVVEAIGKYAFVASPYPVTMSLESHCGPEQQVVMATILREVLGDALLRKPLSDKETRLPSPEQLMGKIIIKGKILPAGEDEACESDEETDMGGNPVPNLANVVDVPLHSVAASVSDSPVAGELTSPTSQQQQQQARRRKSDEDAALTLTLSRKRSSPKMSRKCAVAKPLAELLVYCKGVHFRSFAAANEGFSFDYMCSLSEKKSLELLAKQRSEYTAHTSRWLTRIYPAGLRITSSNYDPVPHWAGGAQMVAMNMQTFDRGMQLNNALFNLNGRCGYVLKPRSLREKGVAKQGSMVLKIKIISGQQLPKPKDDVSSSSVIDPYVELEVAGSVTDNVKYRTRAISNNGFNPMWNEEFRFLVTDPDLALLRFSIYDMDVKLTNDLVGSYAIPVQSLEQGYRHVPVYNWKGDLIRFSSLFIRVVIDRPNSPHPTHIAGGGPGVSGSTVPLVNGGESVAGSSGSSVSVTQPMAPLLSRTDSIEQSTSPASASPPTVPMRVESKFPPSDAS</sequence>
<dbReference type="Gene3D" id="3.20.20.190">
    <property type="entry name" value="Phosphatidylinositol (PI) phosphodiesterase"/>
    <property type="match status" value="1"/>
</dbReference>
<evidence type="ECO:0000256" key="4">
    <source>
        <dbReference type="ARBA" id="ARBA00022837"/>
    </source>
</evidence>
<accession>A0AAD5TRI5</accession>
<dbReference type="AlphaFoldDB" id="A0AAD5TRI5"/>
<dbReference type="SMART" id="SM00054">
    <property type="entry name" value="EFh"/>
    <property type="match status" value="2"/>
</dbReference>
<dbReference type="SMART" id="SM00239">
    <property type="entry name" value="C2"/>
    <property type="match status" value="1"/>
</dbReference>
<dbReference type="Gene3D" id="2.30.29.30">
    <property type="entry name" value="Pleckstrin-homology domain (PH domain)/Phosphotyrosine-binding domain (PTB)"/>
    <property type="match status" value="1"/>
</dbReference>
<keyword evidence="6 9" id="KW-0443">Lipid metabolism</keyword>
<dbReference type="PROSITE" id="PS50007">
    <property type="entry name" value="PIPLC_X_DOMAIN"/>
    <property type="match status" value="1"/>
</dbReference>
<evidence type="ECO:0000259" key="12">
    <source>
        <dbReference type="PROSITE" id="PS50008"/>
    </source>
</evidence>
<evidence type="ECO:0000313" key="15">
    <source>
        <dbReference type="Proteomes" id="UP001212152"/>
    </source>
</evidence>
<dbReference type="InterPro" id="IPR000008">
    <property type="entry name" value="C2_dom"/>
</dbReference>
<dbReference type="Pfam" id="PF00168">
    <property type="entry name" value="C2"/>
    <property type="match status" value="1"/>
</dbReference>
<dbReference type="SUPFAM" id="SSF49562">
    <property type="entry name" value="C2 domain (Calcium/lipid-binding domain, CaLB)"/>
    <property type="match status" value="1"/>
</dbReference>
<dbReference type="PROSITE" id="PS50222">
    <property type="entry name" value="EF_HAND_2"/>
    <property type="match status" value="1"/>
</dbReference>
<feature type="domain" description="C2" evidence="11">
    <location>
        <begin position="747"/>
        <end position="878"/>
    </location>
</feature>
<feature type="region of interest" description="Disordered" evidence="10">
    <location>
        <begin position="1"/>
        <end position="68"/>
    </location>
</feature>
<evidence type="ECO:0000256" key="2">
    <source>
        <dbReference type="ARBA" id="ARBA00012368"/>
    </source>
</evidence>
<feature type="compositionally biased region" description="Low complexity" evidence="10">
    <location>
        <begin position="95"/>
        <end position="107"/>
    </location>
</feature>
<evidence type="ECO:0000259" key="13">
    <source>
        <dbReference type="PROSITE" id="PS50222"/>
    </source>
</evidence>
<dbReference type="InterPro" id="IPR001711">
    <property type="entry name" value="PLipase_C_Pinositol-sp_Y"/>
</dbReference>
<dbReference type="PRINTS" id="PR00390">
    <property type="entry name" value="PHPHLIPASEC"/>
</dbReference>
<reference evidence="14" key="1">
    <citation type="submission" date="2020-05" db="EMBL/GenBank/DDBJ databases">
        <title>Phylogenomic resolution of chytrid fungi.</title>
        <authorList>
            <person name="Stajich J.E."/>
            <person name="Amses K."/>
            <person name="Simmons R."/>
            <person name="Seto K."/>
            <person name="Myers J."/>
            <person name="Bonds A."/>
            <person name="Quandt C.A."/>
            <person name="Barry K."/>
            <person name="Liu P."/>
            <person name="Grigoriev I."/>
            <person name="Longcore J.E."/>
            <person name="James T.Y."/>
        </authorList>
    </citation>
    <scope>NUCLEOTIDE SEQUENCE</scope>
    <source>
        <strain evidence="14">JEL0379</strain>
    </source>
</reference>
<evidence type="ECO:0000256" key="3">
    <source>
        <dbReference type="ARBA" id="ARBA00022801"/>
    </source>
</evidence>
<dbReference type="SUPFAM" id="SSF47473">
    <property type="entry name" value="EF-hand"/>
    <property type="match status" value="1"/>
</dbReference>
<feature type="region of interest" description="Disordered" evidence="10">
    <location>
        <begin position="902"/>
        <end position="979"/>
    </location>
</feature>
<evidence type="ECO:0000256" key="1">
    <source>
        <dbReference type="ARBA" id="ARBA00001913"/>
    </source>
</evidence>
<feature type="compositionally biased region" description="Low complexity" evidence="10">
    <location>
        <begin position="914"/>
        <end position="937"/>
    </location>
</feature>
<dbReference type="GO" id="GO:0005509">
    <property type="term" value="F:calcium ion binding"/>
    <property type="evidence" value="ECO:0007669"/>
    <property type="project" value="InterPro"/>
</dbReference>
<keyword evidence="15" id="KW-1185">Reference proteome</keyword>
<dbReference type="SMART" id="SM00149">
    <property type="entry name" value="PLCYc"/>
    <property type="match status" value="1"/>
</dbReference>
<comment type="catalytic activity">
    <reaction evidence="8">
        <text>a 1,2-diacyl-sn-glycero-3-phospho-(1D-myo-inositol-4,5-bisphosphate) + H2O = 1D-myo-inositol 1,4,5-trisphosphate + a 1,2-diacyl-sn-glycerol + H(+)</text>
        <dbReference type="Rhea" id="RHEA:33179"/>
        <dbReference type="ChEBI" id="CHEBI:15377"/>
        <dbReference type="ChEBI" id="CHEBI:15378"/>
        <dbReference type="ChEBI" id="CHEBI:17815"/>
        <dbReference type="ChEBI" id="CHEBI:58456"/>
        <dbReference type="ChEBI" id="CHEBI:203600"/>
        <dbReference type="EC" id="3.1.4.11"/>
    </reaction>
    <physiologicalReaction direction="left-to-right" evidence="8">
        <dbReference type="Rhea" id="RHEA:33180"/>
    </physiologicalReaction>
</comment>
<dbReference type="PROSITE" id="PS00018">
    <property type="entry name" value="EF_HAND_1"/>
    <property type="match status" value="1"/>
</dbReference>
<evidence type="ECO:0000256" key="8">
    <source>
        <dbReference type="ARBA" id="ARBA00023674"/>
    </source>
</evidence>
<dbReference type="GO" id="GO:0051209">
    <property type="term" value="P:release of sequestered calcium ion into cytosol"/>
    <property type="evidence" value="ECO:0007669"/>
    <property type="project" value="TreeGrafter"/>
</dbReference>
<dbReference type="CDD" id="cd15898">
    <property type="entry name" value="EFh_PI-PLC"/>
    <property type="match status" value="1"/>
</dbReference>
<dbReference type="GO" id="GO:0004435">
    <property type="term" value="F:phosphatidylinositol-4,5-bisphosphate phospholipase C activity"/>
    <property type="evidence" value="ECO:0007669"/>
    <property type="project" value="UniProtKB-EC"/>
</dbReference>
<name>A0AAD5TRI5_9FUNG</name>
<evidence type="ECO:0000256" key="5">
    <source>
        <dbReference type="ARBA" id="ARBA00022963"/>
    </source>
</evidence>
<evidence type="ECO:0000256" key="7">
    <source>
        <dbReference type="ARBA" id="ARBA00023224"/>
    </source>
</evidence>
<dbReference type="InterPro" id="IPR011993">
    <property type="entry name" value="PH-like_dom_sf"/>
</dbReference>
<evidence type="ECO:0000256" key="10">
    <source>
        <dbReference type="SAM" id="MobiDB-lite"/>
    </source>
</evidence>
<keyword evidence="7" id="KW-0807">Transducer</keyword>
<evidence type="ECO:0000313" key="14">
    <source>
        <dbReference type="EMBL" id="KAJ3184613.1"/>
    </source>
</evidence>
<protein>
    <recommendedName>
        <fullName evidence="2 9">Phosphoinositide phospholipase C</fullName>
        <ecNumber evidence="2 9">3.1.4.11</ecNumber>
    </recommendedName>
</protein>
<dbReference type="InterPro" id="IPR000909">
    <property type="entry name" value="PLipase_C_PInositol-sp_X_dom"/>
</dbReference>
<dbReference type="EC" id="3.1.4.11" evidence="2 9"/>
<dbReference type="Proteomes" id="UP001212152">
    <property type="component" value="Unassembled WGS sequence"/>
</dbReference>
<gene>
    <name evidence="14" type="primary">PLCD4</name>
    <name evidence="14" type="ORF">HDU87_004016</name>
</gene>